<feature type="compositionally biased region" description="Basic and acidic residues" evidence="1">
    <location>
        <begin position="207"/>
        <end position="225"/>
    </location>
</feature>
<feature type="region of interest" description="Disordered" evidence="1">
    <location>
        <begin position="130"/>
        <end position="160"/>
    </location>
</feature>
<evidence type="ECO:0000313" key="3">
    <source>
        <dbReference type="Proteomes" id="UP000265515"/>
    </source>
</evidence>
<keyword evidence="3" id="KW-1185">Reference proteome</keyword>
<dbReference type="Proteomes" id="UP000265515">
    <property type="component" value="Unassembled WGS sequence"/>
</dbReference>
<proteinExistence type="predicted"/>
<accession>A0A388K1H2</accession>
<reference evidence="2 3" key="1">
    <citation type="journal article" date="2018" name="Cell">
        <title>The Chara Genome: Secondary Complexity and Implications for Plant Terrestrialization.</title>
        <authorList>
            <person name="Nishiyama T."/>
            <person name="Sakayama H."/>
            <person name="Vries J.D."/>
            <person name="Buschmann H."/>
            <person name="Saint-Marcoux D."/>
            <person name="Ullrich K.K."/>
            <person name="Haas F.B."/>
            <person name="Vanderstraeten L."/>
            <person name="Becker D."/>
            <person name="Lang D."/>
            <person name="Vosolsobe S."/>
            <person name="Rombauts S."/>
            <person name="Wilhelmsson P.K.I."/>
            <person name="Janitza P."/>
            <person name="Kern R."/>
            <person name="Heyl A."/>
            <person name="Rumpler F."/>
            <person name="Villalobos L.I.A.C."/>
            <person name="Clay J.M."/>
            <person name="Skokan R."/>
            <person name="Toyoda A."/>
            <person name="Suzuki Y."/>
            <person name="Kagoshima H."/>
            <person name="Schijlen E."/>
            <person name="Tajeshwar N."/>
            <person name="Catarino B."/>
            <person name="Hetherington A.J."/>
            <person name="Saltykova A."/>
            <person name="Bonnot C."/>
            <person name="Breuninger H."/>
            <person name="Symeonidi A."/>
            <person name="Radhakrishnan G.V."/>
            <person name="Van Nieuwerburgh F."/>
            <person name="Deforce D."/>
            <person name="Chang C."/>
            <person name="Karol K.G."/>
            <person name="Hedrich R."/>
            <person name="Ulvskov P."/>
            <person name="Glockner G."/>
            <person name="Delwiche C.F."/>
            <person name="Petrasek J."/>
            <person name="Van de Peer Y."/>
            <person name="Friml J."/>
            <person name="Beilby M."/>
            <person name="Dolan L."/>
            <person name="Kohara Y."/>
            <person name="Sugano S."/>
            <person name="Fujiyama A."/>
            <person name="Delaux P.-M."/>
            <person name="Quint M."/>
            <person name="TheiBen G."/>
            <person name="Hagemann M."/>
            <person name="Harholt J."/>
            <person name="Dunand C."/>
            <person name="Zachgo S."/>
            <person name="Langdale J."/>
            <person name="Maumus F."/>
            <person name="Straeten D.V.D."/>
            <person name="Gould S.B."/>
            <person name="Rensing S.A."/>
        </authorList>
    </citation>
    <scope>NUCLEOTIDE SEQUENCE [LARGE SCALE GENOMIC DNA]</scope>
    <source>
        <strain evidence="2 3">S276</strain>
    </source>
</reference>
<feature type="compositionally biased region" description="Basic and acidic residues" evidence="1">
    <location>
        <begin position="336"/>
        <end position="350"/>
    </location>
</feature>
<feature type="compositionally biased region" description="Basic and acidic residues" evidence="1">
    <location>
        <begin position="237"/>
        <end position="251"/>
    </location>
</feature>
<sequence>MENTTPPPPQGQQTPPTYEQPLPAYLQLMGGIYHPSLLAPYGLTPVQQQFAPAIHQAPTFYPGQASTSANGQYNQGFGRGIGGNYQPRAFFTREHADFIDKLKIKDAIEEARKRDIEEIARLKYLSRESIRQKEKSRKDGSMKKQGGKDKGKGKEVEERKVDDMKRWVAENFENSLKILTEKLEVVEKKSKLGESEVEELKRLRAEKKLRELRESSSNEKRKRDMAPPGRPRVGRTGKGEKAKDVAKKNEEPDLATGKETGKEDLAPGLYFRDRVVYYYAMHYTEIQSLCKKKGIPYKKKDGGVWELARLDFEVLQKLEEQKEESNTTDNETSEDSSEHESSSESEKDYGQDDIAGI</sequence>
<evidence type="ECO:0000313" key="2">
    <source>
        <dbReference type="EMBL" id="GBG63890.1"/>
    </source>
</evidence>
<dbReference type="Gramene" id="GBG63890">
    <property type="protein sequence ID" value="GBG63890"/>
    <property type="gene ID" value="CBR_g39671"/>
</dbReference>
<protein>
    <submittedName>
        <fullName evidence="2">Uncharacterized protein</fullName>
    </submittedName>
</protein>
<feature type="region of interest" description="Disordered" evidence="1">
    <location>
        <begin position="207"/>
        <end position="263"/>
    </location>
</feature>
<feature type="compositionally biased region" description="Pro residues" evidence="1">
    <location>
        <begin position="1"/>
        <end position="10"/>
    </location>
</feature>
<gene>
    <name evidence="2" type="ORF">CBR_g39671</name>
</gene>
<organism evidence="2 3">
    <name type="scientific">Chara braunii</name>
    <name type="common">Braun's stonewort</name>
    <dbReference type="NCBI Taxonomy" id="69332"/>
    <lineage>
        <taxon>Eukaryota</taxon>
        <taxon>Viridiplantae</taxon>
        <taxon>Streptophyta</taxon>
        <taxon>Charophyceae</taxon>
        <taxon>Charales</taxon>
        <taxon>Characeae</taxon>
        <taxon>Chara</taxon>
    </lineage>
</organism>
<feature type="region of interest" description="Disordered" evidence="1">
    <location>
        <begin position="319"/>
        <end position="357"/>
    </location>
</feature>
<dbReference type="EMBL" id="BFEA01000043">
    <property type="protein sequence ID" value="GBG63890.1"/>
    <property type="molecule type" value="Genomic_DNA"/>
</dbReference>
<evidence type="ECO:0000256" key="1">
    <source>
        <dbReference type="SAM" id="MobiDB-lite"/>
    </source>
</evidence>
<dbReference type="AlphaFoldDB" id="A0A388K1H2"/>
<name>A0A388K1H2_CHABU</name>
<comment type="caution">
    <text evidence="2">The sequence shown here is derived from an EMBL/GenBank/DDBJ whole genome shotgun (WGS) entry which is preliminary data.</text>
</comment>
<feature type="region of interest" description="Disordered" evidence="1">
    <location>
        <begin position="1"/>
        <end position="20"/>
    </location>
</feature>
<feature type="compositionally biased region" description="Low complexity" evidence="1">
    <location>
        <begin position="11"/>
        <end position="20"/>
    </location>
</feature>